<gene>
    <name evidence="2" type="ORF">GCM10023196_036810</name>
</gene>
<keyword evidence="1" id="KW-0812">Transmembrane</keyword>
<evidence type="ECO:0000313" key="3">
    <source>
        <dbReference type="Proteomes" id="UP001501442"/>
    </source>
</evidence>
<sequence length="68" mass="7967">MASRDEDPERRSSRSWAYARGLSARIRRLETWRAEERAVTGWRRWIVPTALSAIATTVTVINLLYPRH</sequence>
<evidence type="ECO:0000256" key="1">
    <source>
        <dbReference type="SAM" id="Phobius"/>
    </source>
</evidence>
<accession>A0ABP8U971</accession>
<organism evidence="2 3">
    <name type="scientific">Actinoallomurus vinaceus</name>
    <dbReference type="NCBI Taxonomy" id="1080074"/>
    <lineage>
        <taxon>Bacteria</taxon>
        <taxon>Bacillati</taxon>
        <taxon>Actinomycetota</taxon>
        <taxon>Actinomycetes</taxon>
        <taxon>Streptosporangiales</taxon>
        <taxon>Thermomonosporaceae</taxon>
        <taxon>Actinoallomurus</taxon>
    </lineage>
</organism>
<keyword evidence="3" id="KW-1185">Reference proteome</keyword>
<proteinExistence type="predicted"/>
<feature type="transmembrane region" description="Helical" evidence="1">
    <location>
        <begin position="45"/>
        <end position="65"/>
    </location>
</feature>
<dbReference type="EMBL" id="BAABHK010000004">
    <property type="protein sequence ID" value="GAA4626856.1"/>
    <property type="molecule type" value="Genomic_DNA"/>
</dbReference>
<keyword evidence="1" id="KW-0472">Membrane</keyword>
<keyword evidence="1" id="KW-1133">Transmembrane helix</keyword>
<dbReference type="RefSeq" id="WP_345432070.1">
    <property type="nucleotide sequence ID" value="NZ_BAABHK010000004.1"/>
</dbReference>
<protein>
    <submittedName>
        <fullName evidence="2">Uncharacterized protein</fullName>
    </submittedName>
</protein>
<dbReference type="Proteomes" id="UP001501442">
    <property type="component" value="Unassembled WGS sequence"/>
</dbReference>
<evidence type="ECO:0000313" key="2">
    <source>
        <dbReference type="EMBL" id="GAA4626856.1"/>
    </source>
</evidence>
<reference evidence="3" key="1">
    <citation type="journal article" date="2019" name="Int. J. Syst. Evol. Microbiol.">
        <title>The Global Catalogue of Microorganisms (GCM) 10K type strain sequencing project: providing services to taxonomists for standard genome sequencing and annotation.</title>
        <authorList>
            <consortium name="The Broad Institute Genomics Platform"/>
            <consortium name="The Broad Institute Genome Sequencing Center for Infectious Disease"/>
            <person name="Wu L."/>
            <person name="Ma J."/>
        </authorList>
    </citation>
    <scope>NUCLEOTIDE SEQUENCE [LARGE SCALE GENOMIC DNA]</scope>
    <source>
        <strain evidence="3">JCM 17939</strain>
    </source>
</reference>
<name>A0ABP8U971_9ACTN</name>
<comment type="caution">
    <text evidence="2">The sequence shown here is derived from an EMBL/GenBank/DDBJ whole genome shotgun (WGS) entry which is preliminary data.</text>
</comment>